<evidence type="ECO:0000256" key="3">
    <source>
        <dbReference type="SAM" id="MobiDB-lite"/>
    </source>
</evidence>
<feature type="compositionally biased region" description="Pro residues" evidence="3">
    <location>
        <begin position="406"/>
        <end position="425"/>
    </location>
</feature>
<dbReference type="OrthoDB" id="10071381at2759"/>
<keyword evidence="6" id="KW-1185">Reference proteome</keyword>
<reference evidence="5 6" key="1">
    <citation type="submission" date="2019-07" db="EMBL/GenBank/DDBJ databases">
        <title>Draft genome assembly of a fouling barnacle, Amphibalanus amphitrite (Darwin, 1854): The first reference genome for Thecostraca.</title>
        <authorList>
            <person name="Kim W."/>
        </authorList>
    </citation>
    <scope>NUCLEOTIDE SEQUENCE [LARGE SCALE GENOMIC DNA]</scope>
    <source>
        <strain evidence="5">SNU_AA5</strain>
        <tissue evidence="5">Soma without cirri and trophi</tissue>
    </source>
</reference>
<keyword evidence="2" id="KW-0539">Nucleus</keyword>
<feature type="compositionally biased region" description="Basic and acidic residues" evidence="3">
    <location>
        <begin position="476"/>
        <end position="503"/>
    </location>
</feature>
<dbReference type="GO" id="GO:0003682">
    <property type="term" value="F:chromatin binding"/>
    <property type="evidence" value="ECO:0007669"/>
    <property type="project" value="TreeGrafter"/>
</dbReference>
<feature type="compositionally biased region" description="Low complexity" evidence="3">
    <location>
        <begin position="521"/>
        <end position="537"/>
    </location>
</feature>
<dbReference type="Pfam" id="PF04825">
    <property type="entry name" value="Rad21_Rec8_N"/>
    <property type="match status" value="1"/>
</dbReference>
<feature type="region of interest" description="Disordered" evidence="3">
    <location>
        <begin position="157"/>
        <end position="192"/>
    </location>
</feature>
<feature type="compositionally biased region" description="Low complexity" evidence="3">
    <location>
        <begin position="356"/>
        <end position="377"/>
    </location>
</feature>
<evidence type="ECO:0000256" key="2">
    <source>
        <dbReference type="ARBA" id="ARBA00023242"/>
    </source>
</evidence>
<dbReference type="InterPro" id="IPR006910">
    <property type="entry name" value="Rad21_Rec8_N"/>
</dbReference>
<dbReference type="AlphaFoldDB" id="A0A6A4WGU8"/>
<evidence type="ECO:0000256" key="1">
    <source>
        <dbReference type="ARBA" id="ARBA00004123"/>
    </source>
</evidence>
<comment type="subcellular location">
    <subcellularLocation>
        <location evidence="1">Nucleus</location>
    </subcellularLocation>
</comment>
<dbReference type="GO" id="GO:0030893">
    <property type="term" value="C:meiotic cohesin complex"/>
    <property type="evidence" value="ECO:0007669"/>
    <property type="project" value="TreeGrafter"/>
</dbReference>
<gene>
    <name evidence="5" type="primary">REC8</name>
    <name evidence="5" type="ORF">FJT64_022503</name>
</gene>
<accession>A0A6A4WGU8</accession>
<evidence type="ECO:0000313" key="6">
    <source>
        <dbReference type="Proteomes" id="UP000440578"/>
    </source>
</evidence>
<dbReference type="PANTHER" id="PTHR12585:SF27">
    <property type="entry name" value="MEIOTIC RECOMBINATION PROTEIN REC8 HOMOLOG"/>
    <property type="match status" value="1"/>
</dbReference>
<feature type="compositionally biased region" description="Pro residues" evidence="3">
    <location>
        <begin position="246"/>
        <end position="266"/>
    </location>
</feature>
<sequence length="537" mass="58607">MFFDYSLLNRRNGKFSLIWLIVNDRLEYRRRTDKHFREVMAVNVPKTCEDIIRYICAQMPAHAGGARPRFSLYLSSMLMAGCVRVYHYQTCILLSDAANAFERLMKTSYIGGCLEDDPVNVRRVTLMVDPLSLVPSGDPFQLGSLYDIDTMLQLGVPEEPPQEQEGDLPTAAATAGRQPRQQEPPPYNPNLARVSDITLREEDRSERQQHVLEDFGEPLLPHQRPVDPFLELELELAPGRHTEPAAGPPPPPPPPPPGLRVSPPPAEPRERAAAAGPEEVPPPEEPRQRASEPVQHLLLNAAARGVHSPRVSGAGDGVPLLGDLEGEAPPPPPAGEEPPPPPPGAGEEQPPPPPEETTLPATAAPAATIQAEIEATPQRAGDGTVPQAGRPSRRRVPPAADVTIEEPPPPPPQQQPQPPPPPQPQPRRSADEETATEDNVEAPSARLTPAAELLLRPGRRVGGPLARLHQRQCVTRPERDWSWHVDEAQEPAVAERRRERTVEPEPPQPEAQRDRTGTMSGSGSLLSASDLPSARRG</sequence>
<comment type="caution">
    <text evidence="5">The sequence shown here is derived from an EMBL/GenBank/DDBJ whole genome shotgun (WGS) entry which is preliminary data.</text>
</comment>
<dbReference type="GO" id="GO:0006302">
    <property type="term" value="P:double-strand break repair"/>
    <property type="evidence" value="ECO:0007669"/>
    <property type="project" value="TreeGrafter"/>
</dbReference>
<evidence type="ECO:0000313" key="5">
    <source>
        <dbReference type="EMBL" id="KAF0305955.1"/>
    </source>
</evidence>
<dbReference type="Proteomes" id="UP000440578">
    <property type="component" value="Unassembled WGS sequence"/>
</dbReference>
<protein>
    <submittedName>
        <fullName evidence="5">Meiotic recombination protein REC8</fullName>
    </submittedName>
</protein>
<proteinExistence type="predicted"/>
<organism evidence="5 6">
    <name type="scientific">Amphibalanus amphitrite</name>
    <name type="common">Striped barnacle</name>
    <name type="synonym">Balanus amphitrite</name>
    <dbReference type="NCBI Taxonomy" id="1232801"/>
    <lineage>
        <taxon>Eukaryota</taxon>
        <taxon>Metazoa</taxon>
        <taxon>Ecdysozoa</taxon>
        <taxon>Arthropoda</taxon>
        <taxon>Crustacea</taxon>
        <taxon>Multicrustacea</taxon>
        <taxon>Cirripedia</taxon>
        <taxon>Thoracica</taxon>
        <taxon>Thoracicalcarea</taxon>
        <taxon>Balanomorpha</taxon>
        <taxon>Balanoidea</taxon>
        <taxon>Balanidae</taxon>
        <taxon>Amphibalaninae</taxon>
        <taxon>Amphibalanus</taxon>
    </lineage>
</organism>
<dbReference type="GO" id="GO:0051177">
    <property type="term" value="P:meiotic sister chromatid cohesion"/>
    <property type="evidence" value="ECO:0007669"/>
    <property type="project" value="TreeGrafter"/>
</dbReference>
<name>A0A6A4WGU8_AMPAM</name>
<feature type="region of interest" description="Disordered" evidence="3">
    <location>
        <begin position="240"/>
        <end position="461"/>
    </location>
</feature>
<feature type="domain" description="Rad21/Rec8-like protein N-terminal" evidence="4">
    <location>
        <begin position="1"/>
        <end position="107"/>
    </location>
</feature>
<feature type="region of interest" description="Disordered" evidence="3">
    <location>
        <begin position="474"/>
        <end position="537"/>
    </location>
</feature>
<feature type="compositionally biased region" description="Pro residues" evidence="3">
    <location>
        <begin position="328"/>
        <end position="355"/>
    </location>
</feature>
<dbReference type="PANTHER" id="PTHR12585">
    <property type="entry name" value="SCC1 / RAD21 FAMILY MEMBER"/>
    <property type="match status" value="1"/>
</dbReference>
<evidence type="ECO:0000259" key="4">
    <source>
        <dbReference type="Pfam" id="PF04825"/>
    </source>
</evidence>
<dbReference type="EMBL" id="VIIS01000710">
    <property type="protein sequence ID" value="KAF0305955.1"/>
    <property type="molecule type" value="Genomic_DNA"/>
</dbReference>
<dbReference type="InterPro" id="IPR039781">
    <property type="entry name" value="Rad21/Rec8-like"/>
</dbReference>
<dbReference type="GO" id="GO:0005634">
    <property type="term" value="C:nucleus"/>
    <property type="evidence" value="ECO:0007669"/>
    <property type="project" value="UniProtKB-SubCell"/>
</dbReference>